<proteinExistence type="predicted"/>
<name>A0A0F9P0B2_9ZZZZ</name>
<accession>A0A0F9P0B2</accession>
<evidence type="ECO:0000313" key="1">
    <source>
        <dbReference type="EMBL" id="KKM86917.1"/>
    </source>
</evidence>
<comment type="caution">
    <text evidence="1">The sequence shown here is derived from an EMBL/GenBank/DDBJ whole genome shotgun (WGS) entry which is preliminary data.</text>
</comment>
<organism evidence="1">
    <name type="scientific">marine sediment metagenome</name>
    <dbReference type="NCBI Taxonomy" id="412755"/>
    <lineage>
        <taxon>unclassified sequences</taxon>
        <taxon>metagenomes</taxon>
        <taxon>ecological metagenomes</taxon>
    </lineage>
</organism>
<sequence>MTPKTREDYTYYNVSIRNELRIFFEAYIRKYPNLGYKNVSSFITTLLQKKAEELVKDNSDLAKIEEITLPSGTYVLQQAGTYKKVK</sequence>
<protein>
    <submittedName>
        <fullName evidence="1">Uncharacterized protein</fullName>
    </submittedName>
</protein>
<dbReference type="AlphaFoldDB" id="A0A0F9P0B2"/>
<reference evidence="1" key="1">
    <citation type="journal article" date="2015" name="Nature">
        <title>Complex archaea that bridge the gap between prokaryotes and eukaryotes.</title>
        <authorList>
            <person name="Spang A."/>
            <person name="Saw J.H."/>
            <person name="Jorgensen S.L."/>
            <person name="Zaremba-Niedzwiedzka K."/>
            <person name="Martijn J."/>
            <person name="Lind A.E."/>
            <person name="van Eijk R."/>
            <person name="Schleper C."/>
            <person name="Guy L."/>
            <person name="Ettema T.J."/>
        </authorList>
    </citation>
    <scope>NUCLEOTIDE SEQUENCE</scope>
</reference>
<dbReference type="EMBL" id="LAZR01007180">
    <property type="protein sequence ID" value="KKM86917.1"/>
    <property type="molecule type" value="Genomic_DNA"/>
</dbReference>
<gene>
    <name evidence="1" type="ORF">LCGC14_1274110</name>
</gene>